<keyword evidence="2" id="KW-1185">Reference proteome</keyword>
<organism evidence="1 2">
    <name type="scientific">Ephemerocybe angulata</name>
    <dbReference type="NCBI Taxonomy" id="980116"/>
    <lineage>
        <taxon>Eukaryota</taxon>
        <taxon>Fungi</taxon>
        <taxon>Dikarya</taxon>
        <taxon>Basidiomycota</taxon>
        <taxon>Agaricomycotina</taxon>
        <taxon>Agaricomycetes</taxon>
        <taxon>Agaricomycetidae</taxon>
        <taxon>Agaricales</taxon>
        <taxon>Agaricineae</taxon>
        <taxon>Psathyrellaceae</taxon>
        <taxon>Ephemerocybe</taxon>
    </lineage>
</organism>
<dbReference type="AlphaFoldDB" id="A0A8H6HJK6"/>
<accession>A0A8H6HJK6</accession>
<dbReference type="OrthoDB" id="10475293at2759"/>
<reference evidence="1 2" key="1">
    <citation type="submission" date="2020-07" db="EMBL/GenBank/DDBJ databases">
        <title>Comparative genomics of pyrophilous fungi reveals a link between fire events and developmental genes.</title>
        <authorList>
            <consortium name="DOE Joint Genome Institute"/>
            <person name="Steindorff A.S."/>
            <person name="Carver A."/>
            <person name="Calhoun S."/>
            <person name="Stillman K."/>
            <person name="Liu H."/>
            <person name="Lipzen A."/>
            <person name="Pangilinan J."/>
            <person name="Labutti K."/>
            <person name="Bruns T.D."/>
            <person name="Grigoriev I.V."/>
        </authorList>
    </citation>
    <scope>NUCLEOTIDE SEQUENCE [LARGE SCALE GENOMIC DNA]</scope>
    <source>
        <strain evidence="1 2">CBS 144469</strain>
    </source>
</reference>
<name>A0A8H6HJK6_9AGAR</name>
<evidence type="ECO:0000313" key="1">
    <source>
        <dbReference type="EMBL" id="KAF6747929.1"/>
    </source>
</evidence>
<comment type="caution">
    <text evidence="1">The sequence shown here is derived from an EMBL/GenBank/DDBJ whole genome shotgun (WGS) entry which is preliminary data.</text>
</comment>
<protein>
    <submittedName>
        <fullName evidence="1">Uncharacterized protein</fullName>
    </submittedName>
</protein>
<proteinExistence type="predicted"/>
<gene>
    <name evidence="1" type="ORF">DFP72DRAFT_853934</name>
</gene>
<dbReference type="EMBL" id="JACGCI010000076">
    <property type="protein sequence ID" value="KAF6747929.1"/>
    <property type="molecule type" value="Genomic_DNA"/>
</dbReference>
<dbReference type="Proteomes" id="UP000521943">
    <property type="component" value="Unassembled WGS sequence"/>
</dbReference>
<evidence type="ECO:0000313" key="2">
    <source>
        <dbReference type="Proteomes" id="UP000521943"/>
    </source>
</evidence>
<sequence length="336" mass="38863">MPVVDVEHGAGLAITIKITNGEQSQEKIVLKSQQTVSIAWWSDPQQIHSELTWRLDARYLTYMAPQVMIIKHLKQKTDIRFVVFIHEGHEVREYWVLCKNFYCSNKAALEHIDKNLCKNLGIAKVVFSSNESIYNTTEIVLPINVHISNEEEFDQQKIPMLGWWCRYYLNNGELHGLRGTFSAPKIGELHERCTHCHKPYNTNDHAKQQIYCHKLPPCWAKSSRPATVKAMELVTNLKNLPIIWGAFYLKAKNSMQEDQWTAFWLTECMVNNLSGPENATAHIISLHPNHNIQTKGREAAACRLRVRKSSTQEHFNAEFISLLWYPRLLLSLSDLR</sequence>